<dbReference type="RefSeq" id="WP_006264985.1">
    <property type="nucleotide sequence ID" value="NZ_CP068108.1"/>
</dbReference>
<organism evidence="1 2">
    <name type="scientific">Myroides odoratus</name>
    <name type="common">Flavobacterium odoratum</name>
    <dbReference type="NCBI Taxonomy" id="256"/>
    <lineage>
        <taxon>Bacteria</taxon>
        <taxon>Pseudomonadati</taxon>
        <taxon>Bacteroidota</taxon>
        <taxon>Flavobacteriia</taxon>
        <taxon>Flavobacteriales</taxon>
        <taxon>Flavobacteriaceae</taxon>
        <taxon>Myroides</taxon>
    </lineage>
</organism>
<reference evidence="1 2" key="1">
    <citation type="submission" date="2021-01" db="EMBL/GenBank/DDBJ databases">
        <title>FDA dAtabase for Regulatory Grade micrObial Sequences (FDA-ARGOS): Supporting development and validation of Infectious Disease Dx tests.</title>
        <authorList>
            <person name="Sproer C."/>
            <person name="Gronow S."/>
            <person name="Severitt S."/>
            <person name="Schroder I."/>
            <person name="Tallon L."/>
            <person name="Sadzewicz L."/>
            <person name="Zhao X."/>
            <person name="Boylan J."/>
            <person name="Ott S."/>
            <person name="Bowen H."/>
            <person name="Vavikolanu K."/>
            <person name="Mehta A."/>
            <person name="Aluvathingal J."/>
            <person name="Nadendla S."/>
            <person name="Lowell S."/>
            <person name="Myers T."/>
            <person name="Yan Y."/>
            <person name="Sichtig H."/>
        </authorList>
    </citation>
    <scope>NUCLEOTIDE SEQUENCE [LARGE SCALE GENOMIC DNA]</scope>
    <source>
        <strain evidence="1 2">FDAARGOS_1131</strain>
    </source>
</reference>
<gene>
    <name evidence="1" type="ORF">I6I88_11920</name>
</gene>
<dbReference type="AlphaFoldDB" id="A0A9Q7E7J3"/>
<dbReference type="Proteomes" id="UP000596202">
    <property type="component" value="Chromosome"/>
</dbReference>
<dbReference type="OrthoDB" id="9968424at2"/>
<evidence type="ECO:0000313" key="2">
    <source>
        <dbReference type="Proteomes" id="UP000596202"/>
    </source>
</evidence>
<sequence>MNATPYIENGKWKLFDKTYTEQTEADKIIFDGFFNTIRKHIEFLTNERAKEICSNGLFPLRGSREPRRYNCFSFFSRGSERKSKFTTLLQNIRKTHFLNIGKHVRKQKPTANI</sequence>
<evidence type="ECO:0000313" key="1">
    <source>
        <dbReference type="EMBL" id="QQT98921.1"/>
    </source>
</evidence>
<proteinExistence type="predicted"/>
<name>A0A9Q7E7J3_MYROD</name>
<protein>
    <submittedName>
        <fullName evidence="1">Uncharacterized protein</fullName>
    </submittedName>
</protein>
<dbReference type="EMBL" id="CP068108">
    <property type="protein sequence ID" value="QQT98921.1"/>
    <property type="molecule type" value="Genomic_DNA"/>
</dbReference>
<accession>A0A9Q7E7J3</accession>
<dbReference type="GeneID" id="93528370"/>